<feature type="transmembrane region" description="Helical" evidence="1">
    <location>
        <begin position="6"/>
        <end position="27"/>
    </location>
</feature>
<proteinExistence type="predicted"/>
<dbReference type="Pfam" id="PF15940">
    <property type="entry name" value="YjcB"/>
    <property type="match status" value="1"/>
</dbReference>
<dbReference type="RefSeq" id="WP_034932894.1">
    <property type="nucleotide sequence ID" value="NZ_JFHN01000010.1"/>
</dbReference>
<evidence type="ECO:0000313" key="2">
    <source>
        <dbReference type="EMBL" id="EXU77390.1"/>
    </source>
</evidence>
<keyword evidence="3" id="KW-1185">Reference proteome</keyword>
<dbReference type="OrthoDB" id="6541880at2"/>
<dbReference type="EMBL" id="JFHN01000010">
    <property type="protein sequence ID" value="EXU77390.1"/>
    <property type="molecule type" value="Genomic_DNA"/>
</dbReference>
<organism evidence="2 3">
    <name type="scientific">Erwinia mallotivora</name>
    <dbReference type="NCBI Taxonomy" id="69222"/>
    <lineage>
        <taxon>Bacteria</taxon>
        <taxon>Pseudomonadati</taxon>
        <taxon>Pseudomonadota</taxon>
        <taxon>Gammaproteobacteria</taxon>
        <taxon>Enterobacterales</taxon>
        <taxon>Erwiniaceae</taxon>
        <taxon>Erwinia</taxon>
    </lineage>
</organism>
<dbReference type="PIRSF" id="PIRSF030798">
    <property type="entry name" value="UCP030798"/>
    <property type="match status" value="1"/>
</dbReference>
<gene>
    <name evidence="2" type="ORF">BG55_00220</name>
</gene>
<evidence type="ECO:0000256" key="1">
    <source>
        <dbReference type="SAM" id="Phobius"/>
    </source>
</evidence>
<protein>
    <submittedName>
        <fullName evidence="2">Membrane protein</fullName>
    </submittedName>
</protein>
<comment type="caution">
    <text evidence="2">The sequence shown here is derived from an EMBL/GenBank/DDBJ whole genome shotgun (WGS) entry which is preliminary data.</text>
</comment>
<accession>A0A014NU70</accession>
<dbReference type="Proteomes" id="UP000019918">
    <property type="component" value="Unassembled WGS sequence"/>
</dbReference>
<keyword evidence="1" id="KW-1133">Transmembrane helix</keyword>
<name>A0A014NU70_9GAMM</name>
<dbReference type="AlphaFoldDB" id="A0A014NU70"/>
<evidence type="ECO:0000313" key="3">
    <source>
        <dbReference type="Proteomes" id="UP000019918"/>
    </source>
</evidence>
<sequence length="93" mass="10367">MGTLTASLVLMRWELLSAVMMFLASTFNVKCRQASHNGMAFVFTGVGIGMSCWFVTGLLGITLSMENLLNFWHITKDVFVDVMSHTPTDYPMP</sequence>
<reference evidence="2 3" key="1">
    <citation type="submission" date="2014-02" db="EMBL/GenBank/DDBJ databases">
        <title>Draft genome of Erwinia mallotivora strain BT-MARDI, a papaya dieback pathogen.</title>
        <authorList>
            <person name="Redzuan R."/>
            <person name="Abu Bakar N."/>
            <person name="Badrun R."/>
            <person name="Mohd Raih M.F."/>
            <person name="Rozano L."/>
            <person name="Mat Amin N."/>
        </authorList>
    </citation>
    <scope>NUCLEOTIDE SEQUENCE [LARGE SCALE GENOMIC DNA]</scope>
    <source>
        <strain evidence="2 3">BT-MARDI</strain>
    </source>
</reference>
<dbReference type="PATRIC" id="fig|69222.5.peg.58"/>
<dbReference type="InterPro" id="IPR016958">
    <property type="entry name" value="UCP030798"/>
</dbReference>
<feature type="transmembrane region" description="Helical" evidence="1">
    <location>
        <begin position="39"/>
        <end position="63"/>
    </location>
</feature>
<keyword evidence="1" id="KW-0812">Transmembrane</keyword>
<keyword evidence="1" id="KW-0472">Membrane</keyword>